<keyword evidence="2" id="KW-1185">Reference proteome</keyword>
<gene>
    <name evidence="1" type="ORF">NFBINONH_00074</name>
</gene>
<reference evidence="1 2" key="1">
    <citation type="submission" date="2022-10" db="EMBL/GenBank/DDBJ databases">
        <title>Bacteriophage therapy against pathological Klebsiella pneumoniae that determine the clinical course of primary sclerosing cholangitis.</title>
        <authorList>
            <person name="Ichikawa M."/>
            <person name="Nakamoto N."/>
            <person name="Kredo-Russo S."/>
            <person name="Weinstock E."/>
            <person name="Weiner I.N."/>
            <person name="Khabra E."/>
            <person name="Ben-Ishay N."/>
            <person name="Inbar D."/>
            <person name="Kowalsman N."/>
            <person name="Mordoch R."/>
            <person name="Nicenboim J."/>
            <person name="Golembo M."/>
            <person name="Zak N.B."/>
            <person name="Suzuki T."/>
            <person name="Miyamoto K."/>
            <person name="Teratani T."/>
            <person name="Fujimori S."/>
            <person name="Aoto Y."/>
            <person name="Konda M."/>
            <person name="Hayashi N."/>
            <person name="Chu P.-S."/>
            <person name="Taniki N."/>
            <person name="Morikawa R."/>
            <person name="Kasuga R."/>
            <person name="Tabuchi T."/>
            <person name="Sugimoto S."/>
            <person name="Mikami Y."/>
            <person name="Shiota A."/>
            <person name="Bassan M."/>
            <person name="Kanai T."/>
        </authorList>
    </citation>
    <scope>NUCLEOTIDE SEQUENCE [LARGE SCALE GENOMIC DNA]</scope>
</reference>
<sequence>MPRFLRGIIAKHEATIMAYVTIHTSYGLQRLAQAEKTGVDEKNITFLRYEI</sequence>
<evidence type="ECO:0000313" key="1">
    <source>
        <dbReference type="EMBL" id="UYL04618.1"/>
    </source>
</evidence>
<organism evidence="1 2">
    <name type="scientific">Klebsiella phage KP13-2</name>
    <dbReference type="NCBI Taxonomy" id="2985659"/>
    <lineage>
        <taxon>Viruses</taxon>
        <taxon>Duplodnaviria</taxon>
        <taxon>Heunggongvirae</taxon>
        <taxon>Uroviricota</taxon>
        <taxon>Caudoviricetes</taxon>
        <taxon>Drexlerviridae</taxon>
        <taxon>Webervirus</taxon>
        <taxon>Webervirus KP132</taxon>
    </lineage>
</organism>
<accession>A0AAX3DBL0</accession>
<proteinExistence type="predicted"/>
<dbReference type="EMBL" id="OP617742">
    <property type="protein sequence ID" value="UYL04618.1"/>
    <property type="molecule type" value="Genomic_DNA"/>
</dbReference>
<name>A0AAX3DBL0_9CAUD</name>
<dbReference type="Proteomes" id="UP001156287">
    <property type="component" value="Segment"/>
</dbReference>
<evidence type="ECO:0000313" key="2">
    <source>
        <dbReference type="Proteomes" id="UP001156287"/>
    </source>
</evidence>
<protein>
    <submittedName>
        <fullName evidence="1">Uncharacterized protein</fullName>
    </submittedName>
</protein>